<dbReference type="EMBL" id="CAJVPV010024186">
    <property type="protein sequence ID" value="CAG8725768.1"/>
    <property type="molecule type" value="Genomic_DNA"/>
</dbReference>
<dbReference type="Gene3D" id="3.50.50.60">
    <property type="entry name" value="FAD/NAD(P)-binding domain"/>
    <property type="match status" value="1"/>
</dbReference>
<feature type="binding site" evidence="5">
    <location>
        <position position="179"/>
    </location>
    <ligand>
        <name>FAD</name>
        <dbReference type="ChEBI" id="CHEBI:57692"/>
    </ligand>
</feature>
<dbReference type="AlphaFoldDB" id="A0A9N9I951"/>
<evidence type="ECO:0000256" key="3">
    <source>
        <dbReference type="ARBA" id="ARBA00022630"/>
    </source>
</evidence>
<proteinExistence type="inferred from homology"/>
<feature type="domain" description="Glucose-methanol-choline oxidoreductase N-terminal" evidence="6">
    <location>
        <begin position="384"/>
        <end position="398"/>
    </location>
</feature>
<dbReference type="InterPro" id="IPR007867">
    <property type="entry name" value="GMC_OxRtase_C"/>
</dbReference>
<dbReference type="PIRSF" id="PIRSF000137">
    <property type="entry name" value="Alcohol_oxidase"/>
    <property type="match status" value="1"/>
</dbReference>
<dbReference type="Pfam" id="PF05199">
    <property type="entry name" value="GMC_oxred_C"/>
    <property type="match status" value="1"/>
</dbReference>
<evidence type="ECO:0000256" key="4">
    <source>
        <dbReference type="ARBA" id="ARBA00022827"/>
    </source>
</evidence>
<feature type="non-terminal residue" evidence="7">
    <location>
        <position position="1"/>
    </location>
</feature>
<evidence type="ECO:0000259" key="6">
    <source>
        <dbReference type="PROSITE" id="PS00624"/>
    </source>
</evidence>
<feature type="binding site" evidence="5">
    <location>
        <position position="343"/>
    </location>
    <ligand>
        <name>FAD</name>
        <dbReference type="ChEBI" id="CHEBI:57692"/>
    </ligand>
</feature>
<dbReference type="Proteomes" id="UP000789342">
    <property type="component" value="Unassembled WGS sequence"/>
</dbReference>
<dbReference type="Pfam" id="PF00732">
    <property type="entry name" value="GMC_oxred_N"/>
    <property type="match status" value="1"/>
</dbReference>
<dbReference type="PANTHER" id="PTHR11552:SF147">
    <property type="entry name" value="CHOLINE DEHYDROGENASE, MITOCHONDRIAL"/>
    <property type="match status" value="1"/>
</dbReference>
<reference evidence="7" key="1">
    <citation type="submission" date="2021-06" db="EMBL/GenBank/DDBJ databases">
        <authorList>
            <person name="Kallberg Y."/>
            <person name="Tangrot J."/>
            <person name="Rosling A."/>
        </authorList>
    </citation>
    <scope>NUCLEOTIDE SEQUENCE</scope>
    <source>
        <strain evidence="7">CL551</strain>
    </source>
</reference>
<dbReference type="GO" id="GO:0050660">
    <property type="term" value="F:flavin adenine dinucleotide binding"/>
    <property type="evidence" value="ECO:0007669"/>
    <property type="project" value="InterPro"/>
</dbReference>
<evidence type="ECO:0000313" key="8">
    <source>
        <dbReference type="Proteomes" id="UP000789342"/>
    </source>
</evidence>
<dbReference type="GO" id="GO:0016614">
    <property type="term" value="F:oxidoreductase activity, acting on CH-OH group of donors"/>
    <property type="evidence" value="ECO:0007669"/>
    <property type="project" value="InterPro"/>
</dbReference>
<keyword evidence="8" id="KW-1185">Reference proteome</keyword>
<accession>A0A9N9I951</accession>
<dbReference type="InterPro" id="IPR036188">
    <property type="entry name" value="FAD/NAD-bd_sf"/>
</dbReference>
<protein>
    <submittedName>
        <fullName evidence="7">12909_t:CDS:1</fullName>
    </submittedName>
</protein>
<dbReference type="SUPFAM" id="SSF51905">
    <property type="entry name" value="FAD/NAD(P)-binding domain"/>
    <property type="match status" value="1"/>
</dbReference>
<evidence type="ECO:0000313" key="7">
    <source>
        <dbReference type="EMBL" id="CAG8725768.1"/>
    </source>
</evidence>
<evidence type="ECO:0000256" key="2">
    <source>
        <dbReference type="ARBA" id="ARBA00010790"/>
    </source>
</evidence>
<evidence type="ECO:0000256" key="5">
    <source>
        <dbReference type="PIRSR" id="PIRSR000137-2"/>
    </source>
</evidence>
<comment type="caution">
    <text evidence="7">The sequence shown here is derived from an EMBL/GenBank/DDBJ whole genome shotgun (WGS) entry which is preliminary data.</text>
</comment>
<organism evidence="7 8">
    <name type="scientific">Acaulospora morrowiae</name>
    <dbReference type="NCBI Taxonomy" id="94023"/>
    <lineage>
        <taxon>Eukaryota</taxon>
        <taxon>Fungi</taxon>
        <taxon>Fungi incertae sedis</taxon>
        <taxon>Mucoromycota</taxon>
        <taxon>Glomeromycotina</taxon>
        <taxon>Glomeromycetes</taxon>
        <taxon>Diversisporales</taxon>
        <taxon>Acaulosporaceae</taxon>
        <taxon>Acaulospora</taxon>
    </lineage>
</organism>
<dbReference type="Gene3D" id="3.30.560.10">
    <property type="entry name" value="Glucose Oxidase, domain 3"/>
    <property type="match status" value="1"/>
</dbReference>
<dbReference type="InterPro" id="IPR012132">
    <property type="entry name" value="GMC_OxRdtase"/>
</dbReference>
<dbReference type="OrthoDB" id="269227at2759"/>
<dbReference type="SUPFAM" id="SSF54373">
    <property type="entry name" value="FAD-linked reductases, C-terminal domain"/>
    <property type="match status" value="1"/>
</dbReference>
<keyword evidence="3" id="KW-0285">Flavoprotein</keyword>
<gene>
    <name evidence="7" type="ORF">AMORRO_LOCUS13645</name>
</gene>
<sequence>TFDSREAKETTIDKASQELNGNPSQNIFGDFHVNLPPEATVPEPTKVLPDNHQLARDAFIRDLWSKNIQYRDMVKFVRPKETYDFIIIVGAGSAGCILARELIYNIPNINILMLEAGPPDTQVNDRISVPFTHTTASINLWRTSEVDWSYYTQAQVMSSSVDSTKTTVNRSLIYPRGKVWGGCSSVNAMSYVRGHPEDYNDWANQGPEYKHWGYDHCLEAFKATENNFNKDSDDEFKKYHGFNGLIGVQDHGDKIFDIMKELRTSARNYGIPENKDYNGSKQNGVATYQASIKNNRRCSVVDGYLTEALSKVDVVKINETHSDWSPLGAYKISAVNVKSQSHVLGIIWDEESSGNVAKGVKYFYDGAVHEAFIAPKGEVILSAGAINTPQLLMLSGIGPRNSLEREKIIIRKELPVGKNLWDHPLGMITVKIGVPNSTLKSRINYWTNGPELAIFHKANNEGRVPTKDELLNGRPDMQITCAPIIFDTAIINPPDGRKPFTGEGITFSPVLNLPSSVGWLELSSQNPFEQPKIFLNYFDEADDMYRMISSFKMCLEIIKQPPLSTIWGAQEVGITDEFGQWASDGVHMTDYDWERYIREKSN</sequence>
<dbReference type="PANTHER" id="PTHR11552">
    <property type="entry name" value="GLUCOSE-METHANOL-CHOLINE GMC OXIDOREDUCTASE"/>
    <property type="match status" value="1"/>
</dbReference>
<keyword evidence="4 5" id="KW-0274">FAD</keyword>
<dbReference type="InterPro" id="IPR000172">
    <property type="entry name" value="GMC_OxRdtase_N"/>
</dbReference>
<comment type="cofactor">
    <cofactor evidence="1 5">
        <name>FAD</name>
        <dbReference type="ChEBI" id="CHEBI:57692"/>
    </cofactor>
</comment>
<evidence type="ECO:0000256" key="1">
    <source>
        <dbReference type="ARBA" id="ARBA00001974"/>
    </source>
</evidence>
<dbReference type="PROSITE" id="PS00624">
    <property type="entry name" value="GMC_OXRED_2"/>
    <property type="match status" value="1"/>
</dbReference>
<comment type="similarity">
    <text evidence="2">Belongs to the GMC oxidoreductase family.</text>
</comment>
<name>A0A9N9I951_9GLOM</name>